<evidence type="ECO:0000313" key="7">
    <source>
        <dbReference type="EMBL" id="TVO55344.1"/>
    </source>
</evidence>
<evidence type="ECO:0000256" key="3">
    <source>
        <dbReference type="ARBA" id="ARBA00022692"/>
    </source>
</evidence>
<feature type="transmembrane region" description="Helical" evidence="6">
    <location>
        <begin position="140"/>
        <end position="159"/>
    </location>
</feature>
<comment type="caution">
    <text evidence="7">The sequence shown here is derived from an EMBL/GenBank/DDBJ whole genome shotgun (WGS) entry which is preliminary data.</text>
</comment>
<dbReference type="PANTHER" id="PTHR30086:SF20">
    <property type="entry name" value="ARGININE EXPORTER PROTEIN ARGO-RELATED"/>
    <property type="match status" value="1"/>
</dbReference>
<dbReference type="OrthoDB" id="9812084at2"/>
<dbReference type="Pfam" id="PF01810">
    <property type="entry name" value="LysE"/>
    <property type="match status" value="1"/>
</dbReference>
<comment type="subcellular location">
    <subcellularLocation>
        <location evidence="1">Cell membrane</location>
        <topology evidence="1">Multi-pass membrane protein</topology>
    </subcellularLocation>
</comment>
<sequence length="198" mass="20689">MLELIPLLSFVVIASITPGPNNIMLATAGASAGFRATVPHMLGISGGLAVQIALVGAGIATLIHQYPTVTIVMRVLAVGYLLWLALRLLLPQNALAKSAAGQPLSFVGAALFQWVNPKAWMMALTINAAFLPTHMTPEAAIAQVALVAAIANLPCIACWAGAGSSIRHHLADPVRRRRFDTVMGIALAGTALWLAISQ</sequence>
<dbReference type="GO" id="GO:0005886">
    <property type="term" value="C:plasma membrane"/>
    <property type="evidence" value="ECO:0007669"/>
    <property type="project" value="UniProtKB-SubCell"/>
</dbReference>
<name>A0A557QR06_9RHOO</name>
<dbReference type="AlphaFoldDB" id="A0A557QR06"/>
<keyword evidence="8" id="KW-1185">Reference proteome</keyword>
<keyword evidence="4 6" id="KW-1133">Transmembrane helix</keyword>
<accession>A0A557QR06</accession>
<dbReference type="GO" id="GO:0033228">
    <property type="term" value="P:cysteine export across plasma membrane"/>
    <property type="evidence" value="ECO:0007669"/>
    <property type="project" value="TreeGrafter"/>
</dbReference>
<protein>
    <submittedName>
        <fullName evidence="7">LysE family translocator</fullName>
    </submittedName>
</protein>
<evidence type="ECO:0000256" key="6">
    <source>
        <dbReference type="SAM" id="Phobius"/>
    </source>
</evidence>
<reference evidence="7 8" key="1">
    <citation type="submission" date="2019-07" db="EMBL/GenBank/DDBJ databases">
        <title>The pathways for chlorine oxyanion respiration interact through the shared metabolite chlorate.</title>
        <authorList>
            <person name="Barnum T.P."/>
            <person name="Cheng Y."/>
            <person name="Hill K.A."/>
            <person name="Lucas L.N."/>
            <person name="Carlson H.K."/>
            <person name="Coates J.D."/>
        </authorList>
    </citation>
    <scope>NUCLEOTIDE SEQUENCE [LARGE SCALE GENOMIC DNA]</scope>
    <source>
        <strain evidence="7 8">SFB-3</strain>
    </source>
</reference>
<organism evidence="7 8">
    <name type="scientific">Denitromonas halophila</name>
    <dbReference type="NCBI Taxonomy" id="1629404"/>
    <lineage>
        <taxon>Bacteria</taxon>
        <taxon>Pseudomonadati</taxon>
        <taxon>Pseudomonadota</taxon>
        <taxon>Betaproteobacteria</taxon>
        <taxon>Rhodocyclales</taxon>
        <taxon>Zoogloeaceae</taxon>
        <taxon>Denitromonas</taxon>
    </lineage>
</organism>
<evidence type="ECO:0000256" key="2">
    <source>
        <dbReference type="ARBA" id="ARBA00022475"/>
    </source>
</evidence>
<feature type="transmembrane region" description="Helical" evidence="6">
    <location>
        <begin position="179"/>
        <end position="196"/>
    </location>
</feature>
<keyword evidence="5 6" id="KW-0472">Membrane</keyword>
<dbReference type="Proteomes" id="UP000319502">
    <property type="component" value="Unassembled WGS sequence"/>
</dbReference>
<dbReference type="GO" id="GO:0015171">
    <property type="term" value="F:amino acid transmembrane transporter activity"/>
    <property type="evidence" value="ECO:0007669"/>
    <property type="project" value="TreeGrafter"/>
</dbReference>
<gene>
    <name evidence="7" type="ORF">FHP91_12760</name>
</gene>
<dbReference type="InterPro" id="IPR001123">
    <property type="entry name" value="LeuE-type"/>
</dbReference>
<dbReference type="PANTHER" id="PTHR30086">
    <property type="entry name" value="ARGININE EXPORTER PROTEIN ARGO"/>
    <property type="match status" value="1"/>
</dbReference>
<feature type="transmembrane region" description="Helical" evidence="6">
    <location>
        <begin position="71"/>
        <end position="90"/>
    </location>
</feature>
<evidence type="ECO:0000313" key="8">
    <source>
        <dbReference type="Proteomes" id="UP000319502"/>
    </source>
</evidence>
<feature type="transmembrane region" description="Helical" evidence="6">
    <location>
        <begin position="42"/>
        <end position="64"/>
    </location>
</feature>
<proteinExistence type="predicted"/>
<evidence type="ECO:0000256" key="5">
    <source>
        <dbReference type="ARBA" id="ARBA00023136"/>
    </source>
</evidence>
<keyword evidence="2" id="KW-1003">Cell membrane</keyword>
<dbReference type="RefSeq" id="WP_144309954.1">
    <property type="nucleotide sequence ID" value="NZ_VMNK01000011.1"/>
</dbReference>
<evidence type="ECO:0000256" key="1">
    <source>
        <dbReference type="ARBA" id="ARBA00004651"/>
    </source>
</evidence>
<keyword evidence="3 6" id="KW-0812">Transmembrane</keyword>
<evidence type="ECO:0000256" key="4">
    <source>
        <dbReference type="ARBA" id="ARBA00022989"/>
    </source>
</evidence>
<dbReference type="EMBL" id="VMNK01000011">
    <property type="protein sequence ID" value="TVO55344.1"/>
    <property type="molecule type" value="Genomic_DNA"/>
</dbReference>